<dbReference type="GO" id="GO:0042302">
    <property type="term" value="F:structural constituent of cuticle"/>
    <property type="evidence" value="ECO:0007669"/>
    <property type="project" value="UniProtKB-UniRule"/>
</dbReference>
<dbReference type="InterPro" id="IPR051217">
    <property type="entry name" value="Insect_Cuticle_Struc_Prot"/>
</dbReference>
<evidence type="ECO:0000256" key="4">
    <source>
        <dbReference type="SAM" id="MobiDB-lite"/>
    </source>
</evidence>
<evidence type="ECO:0000313" key="6">
    <source>
        <dbReference type="Proteomes" id="UP000053240"/>
    </source>
</evidence>
<dbReference type="PROSITE" id="PS51155">
    <property type="entry name" value="CHIT_BIND_RR_2"/>
    <property type="match status" value="1"/>
</dbReference>
<gene>
    <name evidence="5" type="ORF">RR48_13390</name>
</gene>
<accession>A0A194R1M5</accession>
<dbReference type="Proteomes" id="UP000053240">
    <property type="component" value="Unassembled WGS sequence"/>
</dbReference>
<reference evidence="5 6" key="1">
    <citation type="journal article" date="2015" name="Nat. Commun.">
        <title>Outbred genome sequencing and CRISPR/Cas9 gene editing in butterflies.</title>
        <authorList>
            <person name="Li X."/>
            <person name="Fan D."/>
            <person name="Zhang W."/>
            <person name="Liu G."/>
            <person name="Zhang L."/>
            <person name="Zhao L."/>
            <person name="Fang X."/>
            <person name="Chen L."/>
            <person name="Dong Y."/>
            <person name="Chen Y."/>
            <person name="Ding Y."/>
            <person name="Zhao R."/>
            <person name="Feng M."/>
            <person name="Zhu Y."/>
            <person name="Feng Y."/>
            <person name="Jiang X."/>
            <person name="Zhu D."/>
            <person name="Xiang H."/>
            <person name="Feng X."/>
            <person name="Li S."/>
            <person name="Wang J."/>
            <person name="Zhang G."/>
            <person name="Kronforst M.R."/>
            <person name="Wang W."/>
        </authorList>
    </citation>
    <scope>NUCLEOTIDE SEQUENCE [LARGE SCALE GENOMIC DNA]</scope>
    <source>
        <strain evidence="5">Ya'a_city_454_Pm</strain>
        <tissue evidence="5">Whole body</tissue>
    </source>
</reference>
<dbReference type="GO" id="GO:0031012">
    <property type="term" value="C:extracellular matrix"/>
    <property type="evidence" value="ECO:0007669"/>
    <property type="project" value="TreeGrafter"/>
</dbReference>
<dbReference type="EMBL" id="KQ461073">
    <property type="protein sequence ID" value="KPJ09756.1"/>
    <property type="molecule type" value="Genomic_DNA"/>
</dbReference>
<keyword evidence="6" id="KW-1185">Reference proteome</keyword>
<evidence type="ECO:0000256" key="2">
    <source>
        <dbReference type="ARBA" id="ARBA00022729"/>
    </source>
</evidence>
<organism evidence="5 6">
    <name type="scientific">Papilio machaon</name>
    <name type="common">Old World swallowtail butterfly</name>
    <dbReference type="NCBI Taxonomy" id="76193"/>
    <lineage>
        <taxon>Eukaryota</taxon>
        <taxon>Metazoa</taxon>
        <taxon>Ecdysozoa</taxon>
        <taxon>Arthropoda</taxon>
        <taxon>Hexapoda</taxon>
        <taxon>Insecta</taxon>
        <taxon>Pterygota</taxon>
        <taxon>Neoptera</taxon>
        <taxon>Endopterygota</taxon>
        <taxon>Lepidoptera</taxon>
        <taxon>Glossata</taxon>
        <taxon>Ditrysia</taxon>
        <taxon>Papilionoidea</taxon>
        <taxon>Papilionidae</taxon>
        <taxon>Papilioninae</taxon>
        <taxon>Papilio</taxon>
    </lineage>
</organism>
<feature type="compositionally biased region" description="Low complexity" evidence="4">
    <location>
        <begin position="376"/>
        <end position="387"/>
    </location>
</feature>
<dbReference type="GO" id="GO:0005615">
    <property type="term" value="C:extracellular space"/>
    <property type="evidence" value="ECO:0007669"/>
    <property type="project" value="TreeGrafter"/>
</dbReference>
<dbReference type="AlphaFoldDB" id="A0A194R1M5"/>
<evidence type="ECO:0000256" key="3">
    <source>
        <dbReference type="PROSITE-ProRule" id="PRU00497"/>
    </source>
</evidence>
<dbReference type="PANTHER" id="PTHR12236:SF80">
    <property type="entry name" value="CUTICULAR PROTEIN 62BC, ISOFORM A"/>
    <property type="match status" value="1"/>
</dbReference>
<dbReference type="STRING" id="76193.A0A194R1M5"/>
<feature type="region of interest" description="Disordered" evidence="4">
    <location>
        <begin position="1"/>
        <end position="23"/>
    </location>
</feature>
<dbReference type="Pfam" id="PF00379">
    <property type="entry name" value="Chitin_bind_4"/>
    <property type="match status" value="1"/>
</dbReference>
<dbReference type="InterPro" id="IPR031311">
    <property type="entry name" value="CHIT_BIND_RR_consensus"/>
</dbReference>
<proteinExistence type="predicted"/>
<dbReference type="InParanoid" id="A0A194R1M5"/>
<keyword evidence="2" id="KW-0732">Signal</keyword>
<protein>
    <submittedName>
        <fullName evidence="5">Cuticle protein 19</fullName>
    </submittedName>
</protein>
<dbReference type="InterPro" id="IPR000618">
    <property type="entry name" value="Insect_cuticle"/>
</dbReference>
<name>A0A194R1M5_PAPMA</name>
<dbReference type="PANTHER" id="PTHR12236">
    <property type="entry name" value="STRUCTURAL CONTITUENT OF CUTICLE"/>
    <property type="match status" value="1"/>
</dbReference>
<dbReference type="PRINTS" id="PR00947">
    <property type="entry name" value="CUTICLE"/>
</dbReference>
<feature type="compositionally biased region" description="Basic and acidic residues" evidence="4">
    <location>
        <begin position="1"/>
        <end position="19"/>
    </location>
</feature>
<keyword evidence="1 3" id="KW-0193">Cuticle</keyword>
<evidence type="ECO:0000256" key="1">
    <source>
        <dbReference type="ARBA" id="ARBA00022460"/>
    </source>
</evidence>
<sequence>MRDCEDKARPCDRGDDPRSALDAPPESRYYSYKTILTFLAAITVARAGLLHGAHNGYGTAYGAQYALRDQIGLVGRVDPRPPFPYPAHAHAAPFAQVGPLAHSGPWAHATPLAQAGPLAYPAILSRTGPLAYTAPLAHSVPLSHAASLAQATPLSPVAPLAQATPLAHAASLVHAAGLTHATPLAHSAALANAAPSVRATPLAHNSLLARGAGPVVHATSSVQTNSIANAAPLARAGPLNYGTPLVNAGLLAHTAPSAHAAPLAHGTPLGYTSLGHGGSLAYGGVYGRPLGHLGGYSEIGQRGSYNDYYSHPQYQYSYSVEDPNTGDHKAQHETRDGDVVKGEYSLLQPDGTFRKVHYTADDRNGFNAVVHNSGPSHHVYSSQHHHH</sequence>
<dbReference type="PROSITE" id="PS00233">
    <property type="entry name" value="CHIT_BIND_RR_1"/>
    <property type="match status" value="1"/>
</dbReference>
<feature type="region of interest" description="Disordered" evidence="4">
    <location>
        <begin position="368"/>
        <end position="387"/>
    </location>
</feature>
<evidence type="ECO:0000313" key="5">
    <source>
        <dbReference type="EMBL" id="KPJ09756.1"/>
    </source>
</evidence>